<feature type="binding site" evidence="11">
    <location>
        <position position="167"/>
    </location>
    <ligand>
        <name>Zn(2+)</name>
        <dbReference type="ChEBI" id="CHEBI:29105"/>
        <label>2</label>
    </ligand>
</feature>
<evidence type="ECO:0000313" key="16">
    <source>
        <dbReference type="Proteomes" id="UP000004816"/>
    </source>
</evidence>
<protein>
    <recommendedName>
        <fullName evidence="10 11">Chaperone protein DnaJ</fullName>
    </recommendedName>
</protein>
<dbReference type="Pfam" id="PF00226">
    <property type="entry name" value="DnaJ"/>
    <property type="match status" value="1"/>
</dbReference>
<dbReference type="Pfam" id="PF00684">
    <property type="entry name" value="DnaJ_CXXCXGXG"/>
    <property type="match status" value="1"/>
</dbReference>
<evidence type="ECO:0000259" key="14">
    <source>
        <dbReference type="PROSITE" id="PS51188"/>
    </source>
</evidence>
<evidence type="ECO:0000256" key="4">
    <source>
        <dbReference type="ARBA" id="ARBA00022737"/>
    </source>
</evidence>
<organism evidence="15 16">
    <name type="scientific">Segniliparus rugosus (strain ATCC BAA-974 / DSM 45345 / CCUG 50838 / CIP 108380 / JCM 13579 / CDC 945)</name>
    <dbReference type="NCBI Taxonomy" id="679197"/>
    <lineage>
        <taxon>Bacteria</taxon>
        <taxon>Bacillati</taxon>
        <taxon>Actinomycetota</taxon>
        <taxon>Actinomycetes</taxon>
        <taxon>Mycobacteriales</taxon>
        <taxon>Segniliparaceae</taxon>
        <taxon>Segniliparus</taxon>
    </lineage>
</organism>
<dbReference type="PROSITE" id="PS50076">
    <property type="entry name" value="DNAJ_2"/>
    <property type="match status" value="1"/>
</dbReference>
<evidence type="ECO:0000256" key="8">
    <source>
        <dbReference type="ARBA" id="ARBA00023186"/>
    </source>
</evidence>
<dbReference type="GO" id="GO:0009408">
    <property type="term" value="P:response to heat"/>
    <property type="evidence" value="ECO:0007669"/>
    <property type="project" value="InterPro"/>
</dbReference>
<dbReference type="PANTHER" id="PTHR43096:SF48">
    <property type="entry name" value="CHAPERONE PROTEIN DNAJ"/>
    <property type="match status" value="1"/>
</dbReference>
<dbReference type="NCBIfam" id="NF010871">
    <property type="entry name" value="PRK14278.1"/>
    <property type="match status" value="1"/>
</dbReference>
<dbReference type="InterPro" id="IPR008971">
    <property type="entry name" value="HSP40/DnaJ_pept-bd"/>
</dbReference>
<dbReference type="GO" id="GO:0005524">
    <property type="term" value="F:ATP binding"/>
    <property type="evidence" value="ECO:0007669"/>
    <property type="project" value="InterPro"/>
</dbReference>
<sequence length="387" mass="40747">MRNNVARDYYAILGVDRSANDQELKRAYRRLARELHPDVNPAEEERFKEVTTAYEVLSDPQKRQIVDAGGDPLDPRGGAGFDGFGGFGGLSDVFEAFFGQGFGAGGGGRSRGPRGRVQAGSDALVRVTLDLEECATGSRKELTVDTAILCDLCVGSGSASGGKPTRCATCGGSGEVQSVQRSFLGQMVTARPCPTCSGAGEVVQDPCGKCSGAGRVRARRSITVDIPAGAGEGVRVRLAGQGEVGPGGGAAGDLYVEVRERPHPVFFRNGDDLHCTVRVPVVDAALGATIPMTTILGEEALVEVAAGTQPGAVVELRGQGMPQVRGGVRGTLHVHLDVVVPARLDHKQAEKLREFRDLRDEEPEVVSAASNHTGGLFSRLKEAFRGR</sequence>
<feature type="binding site" evidence="11">
    <location>
        <position position="153"/>
    </location>
    <ligand>
        <name>Zn(2+)</name>
        <dbReference type="ChEBI" id="CHEBI:29105"/>
        <label>1</label>
    </ligand>
</feature>
<keyword evidence="1 11" id="KW-0963">Cytoplasm</keyword>
<dbReference type="Pfam" id="PF01556">
    <property type="entry name" value="DnaJ_C"/>
    <property type="match status" value="1"/>
</dbReference>
<dbReference type="HAMAP" id="MF_01152">
    <property type="entry name" value="DnaJ"/>
    <property type="match status" value="1"/>
</dbReference>
<dbReference type="PANTHER" id="PTHR43096">
    <property type="entry name" value="DNAJ HOMOLOG 1, MITOCHONDRIAL-RELATED"/>
    <property type="match status" value="1"/>
</dbReference>
<feature type="binding site" evidence="11">
    <location>
        <position position="196"/>
    </location>
    <ligand>
        <name>Zn(2+)</name>
        <dbReference type="ChEBI" id="CHEBI:29105"/>
        <label>2</label>
    </ligand>
</feature>
<dbReference type="InterPro" id="IPR012724">
    <property type="entry name" value="DnaJ"/>
</dbReference>
<evidence type="ECO:0000256" key="6">
    <source>
        <dbReference type="ARBA" id="ARBA00022833"/>
    </source>
</evidence>
<keyword evidence="6 11" id="KW-0862">Zinc</keyword>
<keyword evidence="8 11" id="KW-0143">Chaperone</keyword>
<comment type="function">
    <text evidence="11">Participates actively in the response to hyperosmotic and heat shock by preventing the aggregation of stress-denatured proteins and by disaggregating proteins, also in an autonomous, DnaK-independent fashion. Unfolded proteins bind initially to DnaJ; upon interaction with the DnaJ-bound protein, DnaK hydrolyzes its bound ATP, resulting in the formation of a stable complex. GrpE releases ADP from DnaK; ATP binding to DnaK triggers the release of the substrate protein, thus completing the reaction cycle. Several rounds of ATP-dependent interactions between DnaJ, DnaK and GrpE are required for fully efficient folding. Also involved, together with DnaK and GrpE, in the DNA replication of plasmids through activation of initiation proteins.</text>
</comment>
<dbReference type="CDD" id="cd10747">
    <property type="entry name" value="DnaJ_C"/>
    <property type="match status" value="1"/>
</dbReference>
<dbReference type="eggNOG" id="COG0484">
    <property type="taxonomic scope" value="Bacteria"/>
</dbReference>
<evidence type="ECO:0000256" key="2">
    <source>
        <dbReference type="ARBA" id="ARBA00022705"/>
    </source>
</evidence>
<keyword evidence="3 11" id="KW-0479">Metal-binding</keyword>
<dbReference type="InterPro" id="IPR002939">
    <property type="entry name" value="DnaJ_C"/>
</dbReference>
<reference evidence="15 16" key="1">
    <citation type="journal article" date="2011" name="Stand. Genomic Sci.">
        <title>High quality draft genome sequence of Segniliparus rugosus CDC 945(T)= (ATCC BAA-974(T)).</title>
        <authorList>
            <person name="Earl A.M."/>
            <person name="Desjardins C.A."/>
            <person name="Fitzgerald M.G."/>
            <person name="Arachchi H.M."/>
            <person name="Zeng Q."/>
            <person name="Mehta T."/>
            <person name="Griggs A."/>
            <person name="Birren B.W."/>
            <person name="Toney N.C."/>
            <person name="Carr J."/>
            <person name="Posey J."/>
            <person name="Butler W.R."/>
        </authorList>
    </citation>
    <scope>NUCLEOTIDE SEQUENCE [LARGE SCALE GENOMIC DNA]</scope>
    <source>
        <strain evidence="16">ATCC BAA-974 / DSM 45345 / CCUG 50838 / CIP 108380 / JCM 13579 / CDC 945</strain>
    </source>
</reference>
<evidence type="ECO:0000256" key="3">
    <source>
        <dbReference type="ARBA" id="ARBA00022723"/>
    </source>
</evidence>
<dbReference type="InterPro" id="IPR001305">
    <property type="entry name" value="HSP_DnaJ_Cys-rich_dom"/>
</dbReference>
<keyword evidence="4 11" id="KW-0677">Repeat</keyword>
<feature type="repeat" description="CXXCXGXG motif" evidence="11">
    <location>
        <begin position="167"/>
        <end position="174"/>
    </location>
</feature>
<feature type="repeat" description="CXXCXGXG motif" evidence="11">
    <location>
        <begin position="150"/>
        <end position="157"/>
    </location>
</feature>
<dbReference type="AlphaFoldDB" id="E5XSZ0"/>
<dbReference type="HOGENOM" id="CLU_017633_0_7_11"/>
<comment type="subunit">
    <text evidence="11">Homodimer.</text>
</comment>
<comment type="caution">
    <text evidence="15">The sequence shown here is derived from an EMBL/GenBank/DDBJ whole genome shotgun (WGS) entry which is preliminary data.</text>
</comment>
<name>E5XSZ0_SEGRC</name>
<dbReference type="GO" id="GO:0008270">
    <property type="term" value="F:zinc ion binding"/>
    <property type="evidence" value="ECO:0007669"/>
    <property type="project" value="UniProtKB-UniRule"/>
</dbReference>
<dbReference type="SUPFAM" id="SSF57938">
    <property type="entry name" value="DnaJ/Hsp40 cysteine-rich domain"/>
    <property type="match status" value="1"/>
</dbReference>
<feature type="repeat" description="CXXCXGXG motif" evidence="11">
    <location>
        <begin position="193"/>
        <end position="200"/>
    </location>
</feature>
<dbReference type="GO" id="GO:0006260">
    <property type="term" value="P:DNA replication"/>
    <property type="evidence" value="ECO:0007669"/>
    <property type="project" value="UniProtKB-KW"/>
</dbReference>
<feature type="binding site" evidence="11">
    <location>
        <position position="170"/>
    </location>
    <ligand>
        <name>Zn(2+)</name>
        <dbReference type="ChEBI" id="CHEBI:29105"/>
        <label>2</label>
    </ligand>
</feature>
<dbReference type="Gene3D" id="2.10.230.10">
    <property type="entry name" value="Heat shock protein DnaJ, cysteine-rich domain"/>
    <property type="match status" value="1"/>
</dbReference>
<gene>
    <name evidence="11" type="primary">dnaJ</name>
    <name evidence="15" type="ORF">HMPREF9336_02612</name>
</gene>
<feature type="binding site" evidence="11">
    <location>
        <position position="210"/>
    </location>
    <ligand>
        <name>Zn(2+)</name>
        <dbReference type="ChEBI" id="CHEBI:29105"/>
        <label>1</label>
    </ligand>
</feature>
<evidence type="ECO:0000256" key="7">
    <source>
        <dbReference type="ARBA" id="ARBA00023016"/>
    </source>
</evidence>
<dbReference type="STRING" id="679197.HMPREF9336_02612"/>
<keyword evidence="5 11" id="KW-0863">Zinc-finger</keyword>
<keyword evidence="7 11" id="KW-0346">Stress response</keyword>
<dbReference type="SUPFAM" id="SSF49493">
    <property type="entry name" value="HSP40/DnaJ peptide-binding domain"/>
    <property type="match status" value="2"/>
</dbReference>
<feature type="binding site" evidence="11">
    <location>
        <position position="193"/>
    </location>
    <ligand>
        <name>Zn(2+)</name>
        <dbReference type="ChEBI" id="CHEBI:29105"/>
        <label>2</label>
    </ligand>
</feature>
<dbReference type="InterPro" id="IPR001623">
    <property type="entry name" value="DnaJ_domain"/>
</dbReference>
<feature type="domain" description="J" evidence="13">
    <location>
        <begin position="8"/>
        <end position="70"/>
    </location>
</feature>
<dbReference type="PRINTS" id="PR00625">
    <property type="entry name" value="JDOMAIN"/>
</dbReference>
<dbReference type="Gene3D" id="1.10.287.110">
    <property type="entry name" value="DnaJ domain"/>
    <property type="match status" value="1"/>
</dbReference>
<dbReference type="Gene3D" id="2.60.260.20">
    <property type="entry name" value="Urease metallochaperone UreE, N-terminal domain"/>
    <property type="match status" value="2"/>
</dbReference>
<dbReference type="GO" id="GO:0042026">
    <property type="term" value="P:protein refolding"/>
    <property type="evidence" value="ECO:0007669"/>
    <property type="project" value="TreeGrafter"/>
</dbReference>
<evidence type="ECO:0000256" key="11">
    <source>
        <dbReference type="HAMAP-Rule" id="MF_01152"/>
    </source>
</evidence>
<accession>E5XSZ0</accession>
<dbReference type="CDD" id="cd06257">
    <property type="entry name" value="DnaJ"/>
    <property type="match status" value="1"/>
</dbReference>
<dbReference type="PROSITE" id="PS51188">
    <property type="entry name" value="ZF_CR"/>
    <property type="match status" value="1"/>
</dbReference>
<keyword evidence="2 11" id="KW-0235">DNA replication</keyword>
<dbReference type="NCBIfam" id="NF008035">
    <property type="entry name" value="PRK10767.1"/>
    <property type="match status" value="1"/>
</dbReference>
<dbReference type="SUPFAM" id="SSF46565">
    <property type="entry name" value="Chaperone J-domain"/>
    <property type="match status" value="1"/>
</dbReference>
<feature type="binding site" evidence="11">
    <location>
        <position position="207"/>
    </location>
    <ligand>
        <name>Zn(2+)</name>
        <dbReference type="ChEBI" id="CHEBI:29105"/>
        <label>1</label>
    </ligand>
</feature>
<evidence type="ECO:0000256" key="10">
    <source>
        <dbReference type="ARBA" id="ARBA00067609"/>
    </source>
</evidence>
<feature type="zinc finger region" description="CR-type" evidence="12">
    <location>
        <begin position="137"/>
        <end position="219"/>
    </location>
</feature>
<keyword evidence="16" id="KW-1185">Reference proteome</keyword>
<evidence type="ECO:0000256" key="1">
    <source>
        <dbReference type="ARBA" id="ARBA00022490"/>
    </source>
</evidence>
<dbReference type="FunFam" id="2.10.230.10:FF:000002">
    <property type="entry name" value="Molecular chaperone DnaJ"/>
    <property type="match status" value="1"/>
</dbReference>
<evidence type="ECO:0000256" key="5">
    <source>
        <dbReference type="ARBA" id="ARBA00022771"/>
    </source>
</evidence>
<dbReference type="GO" id="GO:0051082">
    <property type="term" value="F:unfolded protein binding"/>
    <property type="evidence" value="ECO:0007669"/>
    <property type="project" value="UniProtKB-UniRule"/>
</dbReference>
<proteinExistence type="inferred from homology"/>
<feature type="repeat" description="CXXCXGXG motif" evidence="11">
    <location>
        <begin position="207"/>
        <end position="214"/>
    </location>
</feature>
<feature type="domain" description="CR-type" evidence="14">
    <location>
        <begin position="137"/>
        <end position="219"/>
    </location>
</feature>
<dbReference type="SMART" id="SM00271">
    <property type="entry name" value="DnaJ"/>
    <property type="match status" value="1"/>
</dbReference>
<dbReference type="EMBL" id="ACZI02000002">
    <property type="protein sequence ID" value="EFV12532.1"/>
    <property type="molecule type" value="Genomic_DNA"/>
</dbReference>
<evidence type="ECO:0000313" key="15">
    <source>
        <dbReference type="EMBL" id="EFV12532.1"/>
    </source>
</evidence>
<evidence type="ECO:0000259" key="13">
    <source>
        <dbReference type="PROSITE" id="PS50076"/>
    </source>
</evidence>
<evidence type="ECO:0000256" key="12">
    <source>
        <dbReference type="PROSITE-ProRule" id="PRU00546"/>
    </source>
</evidence>
<dbReference type="Proteomes" id="UP000004816">
    <property type="component" value="Unassembled WGS sequence"/>
</dbReference>
<dbReference type="GO" id="GO:0031072">
    <property type="term" value="F:heat shock protein binding"/>
    <property type="evidence" value="ECO:0007669"/>
    <property type="project" value="InterPro"/>
</dbReference>
<dbReference type="InterPro" id="IPR036869">
    <property type="entry name" value="J_dom_sf"/>
</dbReference>
<comment type="similarity">
    <text evidence="9 11">Belongs to the DnaJ family.</text>
</comment>
<comment type="domain">
    <text evidence="11">The J domain is necessary and sufficient to stimulate DnaK ATPase activity. Zinc center 1 plays an important role in the autonomous, DnaK-independent chaperone activity of DnaJ. Zinc center 2 is essential for interaction with DnaK and for DnaJ activity.</text>
</comment>
<dbReference type="GO" id="GO:0005737">
    <property type="term" value="C:cytoplasm"/>
    <property type="evidence" value="ECO:0007669"/>
    <property type="project" value="UniProtKB-SubCell"/>
</dbReference>
<comment type="subcellular location">
    <subcellularLocation>
        <location evidence="11">Cytoplasm</location>
    </subcellularLocation>
</comment>
<dbReference type="FunFam" id="2.60.260.20:FF:000013">
    <property type="entry name" value="DnaJ subfamily B member 11"/>
    <property type="match status" value="1"/>
</dbReference>
<dbReference type="InterPro" id="IPR036410">
    <property type="entry name" value="HSP_DnaJ_Cys-rich_dom_sf"/>
</dbReference>
<feature type="binding site" evidence="11">
    <location>
        <position position="150"/>
    </location>
    <ligand>
        <name>Zn(2+)</name>
        <dbReference type="ChEBI" id="CHEBI:29105"/>
        <label>1</label>
    </ligand>
</feature>
<comment type="cofactor">
    <cofactor evidence="11">
        <name>Zn(2+)</name>
        <dbReference type="ChEBI" id="CHEBI:29105"/>
    </cofactor>
    <text evidence="11">Binds 2 Zn(2+) ions per monomer.</text>
</comment>
<evidence type="ECO:0000256" key="9">
    <source>
        <dbReference type="ARBA" id="ARBA00061004"/>
    </source>
</evidence>
<dbReference type="CDD" id="cd10719">
    <property type="entry name" value="DnaJ_zf"/>
    <property type="match status" value="1"/>
</dbReference>